<dbReference type="Proteomes" id="UP001595617">
    <property type="component" value="Unassembled WGS sequence"/>
</dbReference>
<dbReference type="PROSITE" id="PS51671">
    <property type="entry name" value="ACT"/>
    <property type="match status" value="2"/>
</dbReference>
<dbReference type="InterPro" id="IPR013546">
    <property type="entry name" value="PII_UdlTrfase/GS_AdlTrfase"/>
</dbReference>
<comment type="cofactor">
    <cofactor evidence="8">
        <name>Mg(2+)</name>
        <dbReference type="ChEBI" id="CHEBI:18420"/>
    </cofactor>
</comment>
<keyword evidence="3" id="KW-0677">Repeat</keyword>
<dbReference type="EC" id="3.1.4.-" evidence="8"/>
<evidence type="ECO:0000259" key="9">
    <source>
        <dbReference type="PROSITE" id="PS51671"/>
    </source>
</evidence>
<comment type="domain">
    <text evidence="8">Has four distinct domains: an N-terminal nucleotidyltransferase (NT) domain responsible for UTase activity, a central HD domain that encodes UR activity, and two C-terminal ACT domains that seem to have a role in glutamine sensing.</text>
</comment>
<keyword evidence="12" id="KW-1185">Reference proteome</keyword>
<evidence type="ECO:0000313" key="11">
    <source>
        <dbReference type="EMBL" id="MFC3853500.1"/>
    </source>
</evidence>
<dbReference type="SUPFAM" id="SSF81593">
    <property type="entry name" value="Nucleotidyltransferase substrate binding subunit/domain"/>
    <property type="match status" value="1"/>
</dbReference>
<dbReference type="InterPro" id="IPR043519">
    <property type="entry name" value="NT_sf"/>
</dbReference>
<dbReference type="EC" id="2.7.7.59" evidence="8"/>
<keyword evidence="4 8" id="KW-0378">Hydrolase</keyword>
<name>A0ABV8A2A9_9GAMM</name>
<dbReference type="EMBL" id="JBHRYR010000003">
    <property type="protein sequence ID" value="MFC3853500.1"/>
    <property type="molecule type" value="Genomic_DNA"/>
</dbReference>
<comment type="catalytic activity">
    <reaction evidence="8">
        <text>[protein-PII]-uridylyl-L-tyrosine + H2O = [protein-PII]-L-tyrosine + UMP + H(+)</text>
        <dbReference type="Rhea" id="RHEA:48600"/>
        <dbReference type="Rhea" id="RHEA-COMP:12147"/>
        <dbReference type="Rhea" id="RHEA-COMP:12148"/>
        <dbReference type="ChEBI" id="CHEBI:15377"/>
        <dbReference type="ChEBI" id="CHEBI:15378"/>
        <dbReference type="ChEBI" id="CHEBI:46858"/>
        <dbReference type="ChEBI" id="CHEBI:57865"/>
        <dbReference type="ChEBI" id="CHEBI:90602"/>
    </reaction>
</comment>
<reference evidence="12" key="1">
    <citation type="journal article" date="2019" name="Int. J. Syst. Evol. Microbiol.">
        <title>The Global Catalogue of Microorganisms (GCM) 10K type strain sequencing project: providing services to taxonomists for standard genome sequencing and annotation.</title>
        <authorList>
            <consortium name="The Broad Institute Genomics Platform"/>
            <consortium name="The Broad Institute Genome Sequencing Center for Infectious Disease"/>
            <person name="Wu L."/>
            <person name="Ma J."/>
        </authorList>
    </citation>
    <scope>NUCLEOTIDE SEQUENCE [LARGE SCALE GENOMIC DNA]</scope>
    <source>
        <strain evidence="12">IBRC 10765</strain>
    </source>
</reference>
<feature type="domain" description="ACT" evidence="9">
    <location>
        <begin position="702"/>
        <end position="790"/>
    </location>
</feature>
<organism evidence="11 12">
    <name type="scientific">Saccharospirillum mangrovi</name>
    <dbReference type="NCBI Taxonomy" id="2161747"/>
    <lineage>
        <taxon>Bacteria</taxon>
        <taxon>Pseudomonadati</taxon>
        <taxon>Pseudomonadota</taxon>
        <taxon>Gammaproteobacteria</taxon>
        <taxon>Oceanospirillales</taxon>
        <taxon>Saccharospirillaceae</taxon>
        <taxon>Saccharospirillum</taxon>
    </lineage>
</organism>
<dbReference type="RefSeq" id="WP_380696714.1">
    <property type="nucleotide sequence ID" value="NZ_JBHRYR010000003.1"/>
</dbReference>
<comment type="caution">
    <text evidence="11">The sequence shown here is derived from an EMBL/GenBank/DDBJ whole genome shotgun (WGS) entry which is preliminary data.</text>
</comment>
<dbReference type="InterPro" id="IPR003607">
    <property type="entry name" value="HD/PDEase_dom"/>
</dbReference>
<dbReference type="SUPFAM" id="SSF109604">
    <property type="entry name" value="HD-domain/PDEase-like"/>
    <property type="match status" value="1"/>
</dbReference>
<dbReference type="InterPro" id="IPR006674">
    <property type="entry name" value="HD_domain"/>
</dbReference>
<dbReference type="PANTHER" id="PTHR47320">
    <property type="entry name" value="BIFUNCTIONAL URIDYLYLTRANSFERASE/URIDYLYL-REMOVING ENZYME"/>
    <property type="match status" value="1"/>
</dbReference>
<comment type="activity regulation">
    <text evidence="8">Uridylyltransferase (UTase) activity is inhibited by glutamine, while glutamine activates uridylyl-removing (UR) activity.</text>
</comment>
<dbReference type="InterPro" id="IPR002912">
    <property type="entry name" value="ACT_dom"/>
</dbReference>
<dbReference type="SMART" id="SM00471">
    <property type="entry name" value="HDc"/>
    <property type="match status" value="1"/>
</dbReference>
<dbReference type="InterPro" id="IPR045865">
    <property type="entry name" value="ACT-like_dom_sf"/>
</dbReference>
<evidence type="ECO:0000259" key="10">
    <source>
        <dbReference type="PROSITE" id="PS51831"/>
    </source>
</evidence>
<proteinExistence type="inferred from homology"/>
<evidence type="ECO:0000256" key="3">
    <source>
        <dbReference type="ARBA" id="ARBA00022737"/>
    </source>
</evidence>
<feature type="domain" description="ACT" evidence="9">
    <location>
        <begin position="813"/>
        <end position="889"/>
    </location>
</feature>
<evidence type="ECO:0000256" key="8">
    <source>
        <dbReference type="HAMAP-Rule" id="MF_00277"/>
    </source>
</evidence>
<evidence type="ECO:0000256" key="5">
    <source>
        <dbReference type="ARBA" id="ARBA00022842"/>
    </source>
</evidence>
<dbReference type="SUPFAM" id="SSF81301">
    <property type="entry name" value="Nucleotidyltransferase"/>
    <property type="match status" value="1"/>
</dbReference>
<dbReference type="InterPro" id="IPR002934">
    <property type="entry name" value="Polymerase_NTP_transf_dom"/>
</dbReference>
<dbReference type="GO" id="GO:0008773">
    <property type="term" value="F:[protein-PII] uridylyltransferase activity"/>
    <property type="evidence" value="ECO:0007669"/>
    <property type="project" value="UniProtKB-EC"/>
</dbReference>
<accession>A0ABV8A2A9</accession>
<dbReference type="CDD" id="cd00077">
    <property type="entry name" value="HDc"/>
    <property type="match status" value="1"/>
</dbReference>
<dbReference type="Pfam" id="PF01909">
    <property type="entry name" value="NTP_transf_2"/>
    <property type="match status" value="1"/>
</dbReference>
<evidence type="ECO:0000256" key="6">
    <source>
        <dbReference type="ARBA" id="ARBA00023268"/>
    </source>
</evidence>
<dbReference type="InterPro" id="IPR010043">
    <property type="entry name" value="UTase/UR"/>
</dbReference>
<dbReference type="PIRSF" id="PIRSF006288">
    <property type="entry name" value="PII_uridyltransf"/>
    <property type="match status" value="1"/>
</dbReference>
<dbReference type="CDD" id="cd04900">
    <property type="entry name" value="ACT_UUR-like_1"/>
    <property type="match status" value="1"/>
</dbReference>
<sequence length="890" mass="101485">MSTASLLDVTAVQQALAKTPVALGGLKKALRLAQDTLDQRFESGDFVRDLVQSRANTIDEMLHLLWNHYTWPENAALVAVGGYGRGELLPRSDIDLLLLFDQEEDVQGAVESVERFITLLWDLNLHIGHSVRTLKACIEEATDDVTVVTNLVEARLLSGNSTLFEHMLERVSPPHIWPSAHFYKAKLNEQALRYEKYGNTAYNLEPNVKTSPGGLRDIQTIGWVTKRHFGDDNLETLISRGFLTEAEFQTLMEGQDYLWRIRYALHVISGREEDRLLFDLQKAVAEAFGFSDNDEALGVEQLMKTYYRTVFRLRELNDMLLQHFDEVILNTDLPAPPVKLNSRFLNNNGYIEISHPRVFDKTPSALMEIFVLLAHNPELKGVRASTIRAIYEHRYLIGPAFRNDIRNISFFIELFRAPQGVSTNLRRMSAYGILGLYLPEFGQVIGQMQFDLFHVYTVDAHSLQTVSNLRRFRHRSNLVEFPIASVVIHQLPKVELIYIAGLFHDLGKGKGGDHSIIGAEEAFQFCERHRLPQWDTELVVWLVRHHLLMSLTAQREDISDPDVINRFTQKVQDLVHLDYLYVLTVADINATNPALWNSWRAALLKQLYTETKRALRRGLENPVGKDERIEDTKHKAIELLQADGFDADTVRAIWDNPGDDYFLRESAENIAWHTKAISAQGAGTPMVLIQELNAGAFESATQIFVYGPDRAHLFADIAYVMDQLGLNIHDARIMTSPSSNYSLDTFIVLEEDGSPIDMNDTERLREIQHRLLLTIAEPPERRQISRRVPRVLKHFNVPTRVNLSNDFINHRTVVEVITTDRPGLLALIGEVFIELGLNLQNARISTLGERVEDVFFVVDARNNEPIHDPDFGERVRSLLTQKLNKLIEQT</sequence>
<evidence type="ECO:0000256" key="2">
    <source>
        <dbReference type="ARBA" id="ARBA00022695"/>
    </source>
</evidence>
<evidence type="ECO:0000313" key="12">
    <source>
        <dbReference type="Proteomes" id="UP001595617"/>
    </source>
</evidence>
<protein>
    <recommendedName>
        <fullName evidence="8">Bifunctional uridylyltransferase/uridylyl-removing enzyme</fullName>
        <shortName evidence="8">UTase/UR</shortName>
    </recommendedName>
    <alternativeName>
        <fullName evidence="8">Bifunctional [protein-PII] modification enzyme</fullName>
    </alternativeName>
    <alternativeName>
        <fullName evidence="8">Bifunctional nitrogen sensor protein</fullName>
    </alternativeName>
    <domain>
        <recommendedName>
            <fullName evidence="8">[Protein-PII] uridylyltransferase</fullName>
            <shortName evidence="8">PII uridylyltransferase</shortName>
            <shortName evidence="8">UTase</shortName>
            <ecNumber evidence="8">2.7.7.59</ecNumber>
        </recommendedName>
    </domain>
    <domain>
        <recommendedName>
            <fullName evidence="8">[Protein-PII]-UMP uridylyl-removing enzyme</fullName>
            <shortName evidence="8">UR</shortName>
            <ecNumber evidence="8">3.1.4.-</ecNumber>
        </recommendedName>
    </domain>
</protein>
<dbReference type="Gene3D" id="3.30.460.10">
    <property type="entry name" value="Beta Polymerase, domain 2"/>
    <property type="match status" value="1"/>
</dbReference>
<dbReference type="Pfam" id="PF01966">
    <property type="entry name" value="HD"/>
    <property type="match status" value="1"/>
</dbReference>
<keyword evidence="1 8" id="KW-0808">Transferase</keyword>
<dbReference type="NCBIfam" id="TIGR01693">
    <property type="entry name" value="UTase_glnD"/>
    <property type="match status" value="1"/>
</dbReference>
<feature type="region of interest" description="Uridylyltransferase" evidence="8">
    <location>
        <begin position="1"/>
        <end position="339"/>
    </location>
</feature>
<comment type="caution">
    <text evidence="8">Lacks conserved residue(s) required for the propagation of feature annotation.</text>
</comment>
<keyword evidence="6 8" id="KW-0511">Multifunctional enzyme</keyword>
<dbReference type="Pfam" id="PF08335">
    <property type="entry name" value="GlnD_UR_UTase"/>
    <property type="match status" value="1"/>
</dbReference>
<dbReference type="PROSITE" id="PS51831">
    <property type="entry name" value="HD"/>
    <property type="match status" value="1"/>
</dbReference>
<gene>
    <name evidence="8 11" type="primary">glnD</name>
    <name evidence="11" type="ORF">ACFOOG_11705</name>
</gene>
<dbReference type="HAMAP" id="MF_00277">
    <property type="entry name" value="PII_uridylyl_transf"/>
    <property type="match status" value="1"/>
</dbReference>
<feature type="domain" description="HD" evidence="10">
    <location>
        <begin position="458"/>
        <end position="580"/>
    </location>
</feature>
<dbReference type="CDD" id="cd05401">
    <property type="entry name" value="NT_GlnE_GlnD_like"/>
    <property type="match status" value="1"/>
</dbReference>
<evidence type="ECO:0000256" key="1">
    <source>
        <dbReference type="ARBA" id="ARBA00022679"/>
    </source>
</evidence>
<comment type="catalytic activity">
    <reaction evidence="7">
        <text>guanosine 3',5'-bis(diphosphate) + H2O = GDP + diphosphate + H(+)</text>
        <dbReference type="Rhea" id="RHEA:14253"/>
        <dbReference type="ChEBI" id="CHEBI:15377"/>
        <dbReference type="ChEBI" id="CHEBI:15378"/>
        <dbReference type="ChEBI" id="CHEBI:33019"/>
        <dbReference type="ChEBI" id="CHEBI:58189"/>
        <dbReference type="ChEBI" id="CHEBI:77828"/>
        <dbReference type="EC" id="3.1.7.2"/>
    </reaction>
</comment>
<comment type="similarity">
    <text evidence="8">Belongs to the GlnD family.</text>
</comment>
<dbReference type="SUPFAM" id="SSF55021">
    <property type="entry name" value="ACT-like"/>
    <property type="match status" value="2"/>
</dbReference>
<keyword evidence="5 8" id="KW-0460">Magnesium</keyword>
<dbReference type="PANTHER" id="PTHR47320:SF1">
    <property type="entry name" value="BIFUNCTIONAL URIDYLYLTRANSFERASE_URIDYLYL-REMOVING ENZYME"/>
    <property type="match status" value="1"/>
</dbReference>
<keyword evidence="2 8" id="KW-0548">Nucleotidyltransferase</keyword>
<comment type="catalytic activity">
    <reaction evidence="8">
        <text>[protein-PII]-L-tyrosine + UTP = [protein-PII]-uridylyl-L-tyrosine + diphosphate</text>
        <dbReference type="Rhea" id="RHEA:13673"/>
        <dbReference type="Rhea" id="RHEA-COMP:12147"/>
        <dbReference type="Rhea" id="RHEA-COMP:12148"/>
        <dbReference type="ChEBI" id="CHEBI:33019"/>
        <dbReference type="ChEBI" id="CHEBI:46398"/>
        <dbReference type="ChEBI" id="CHEBI:46858"/>
        <dbReference type="ChEBI" id="CHEBI:90602"/>
        <dbReference type="EC" id="2.7.7.59"/>
    </reaction>
</comment>
<dbReference type="Gene3D" id="1.10.3090.10">
    <property type="entry name" value="cca-adding enzyme, domain 2"/>
    <property type="match status" value="1"/>
</dbReference>
<comment type="function">
    <text evidence="8">Modifies, by uridylylation and deuridylylation, the PII regulatory proteins (GlnB and homologs), in response to the nitrogen status of the cell that GlnD senses through the glutamine level. Under low glutamine levels, catalyzes the conversion of the PII proteins and UTP to PII-UMP and PPi, while under higher glutamine levels, GlnD hydrolyzes PII-UMP to PII and UMP (deuridylylation). Thus, controls uridylylation state and activity of the PII proteins, and plays an important role in the regulation of nitrogen metabolism.</text>
</comment>
<evidence type="ECO:0000256" key="7">
    <source>
        <dbReference type="ARBA" id="ARBA00047968"/>
    </source>
</evidence>
<evidence type="ECO:0000256" key="4">
    <source>
        <dbReference type="ARBA" id="ARBA00022801"/>
    </source>
</evidence>
<dbReference type="CDD" id="cd04899">
    <property type="entry name" value="ACT_ACR-UUR-like_2"/>
    <property type="match status" value="1"/>
</dbReference>